<comment type="subcellular location">
    <subcellularLocation>
        <location evidence="1">Cell membrane</location>
        <topology evidence="1">Multi-pass membrane protein</topology>
    </subcellularLocation>
</comment>
<evidence type="ECO:0000256" key="2">
    <source>
        <dbReference type="ARBA" id="ARBA00022448"/>
    </source>
</evidence>
<dbReference type="InterPro" id="IPR036878">
    <property type="entry name" value="Glu_permease_IIB"/>
</dbReference>
<evidence type="ECO:0000259" key="17">
    <source>
        <dbReference type="PROSITE" id="PS51103"/>
    </source>
</evidence>
<dbReference type="NCBIfam" id="NF008236">
    <property type="entry name" value="PRK11007.1"/>
    <property type="match status" value="1"/>
</dbReference>
<evidence type="ECO:0000313" key="18">
    <source>
        <dbReference type="EMBL" id="MFC0471147.1"/>
    </source>
</evidence>
<dbReference type="InterPro" id="IPR018113">
    <property type="entry name" value="PTrfase_EIIB_Cys"/>
</dbReference>
<evidence type="ECO:0000256" key="14">
    <source>
        <dbReference type="PROSITE-ProRule" id="PRU00421"/>
    </source>
</evidence>
<evidence type="ECO:0000256" key="10">
    <source>
        <dbReference type="ARBA" id="ARBA00023136"/>
    </source>
</evidence>
<feature type="domain" description="PTS EIIC type-1" evidence="17">
    <location>
        <begin position="121"/>
        <end position="469"/>
    </location>
</feature>
<keyword evidence="2" id="KW-0813">Transport</keyword>
<dbReference type="Pfam" id="PF02378">
    <property type="entry name" value="PTS_EIIC"/>
    <property type="match status" value="1"/>
</dbReference>
<evidence type="ECO:0000256" key="11">
    <source>
        <dbReference type="ARBA" id="ARBA00044053"/>
    </source>
</evidence>
<dbReference type="Proteomes" id="UP001589838">
    <property type="component" value="Unassembled WGS sequence"/>
</dbReference>
<evidence type="ECO:0000256" key="1">
    <source>
        <dbReference type="ARBA" id="ARBA00004651"/>
    </source>
</evidence>
<keyword evidence="6" id="KW-0598">Phosphotransferase system</keyword>
<comment type="caution">
    <text evidence="18">The sequence shown here is derived from an EMBL/GenBank/DDBJ whole genome shotgun (WGS) entry which is preliminary data.</text>
</comment>
<dbReference type="SUPFAM" id="SSF55604">
    <property type="entry name" value="Glucose permease domain IIB"/>
    <property type="match status" value="1"/>
</dbReference>
<dbReference type="InterPro" id="IPR013013">
    <property type="entry name" value="PTS_EIIC_1"/>
</dbReference>
<evidence type="ECO:0000256" key="6">
    <source>
        <dbReference type="ARBA" id="ARBA00022683"/>
    </source>
</evidence>
<keyword evidence="9 15" id="KW-1133">Transmembrane helix</keyword>
<feature type="transmembrane region" description="Helical" evidence="15">
    <location>
        <begin position="441"/>
        <end position="463"/>
    </location>
</feature>
<dbReference type="PROSITE" id="PS51098">
    <property type="entry name" value="PTS_EIIB_TYPE_1"/>
    <property type="match status" value="1"/>
</dbReference>
<dbReference type="EC" id="2.7.1.211" evidence="11"/>
<evidence type="ECO:0000256" key="15">
    <source>
        <dbReference type="SAM" id="Phobius"/>
    </source>
</evidence>
<dbReference type="NCBIfam" id="TIGR00826">
    <property type="entry name" value="EIIB_glc"/>
    <property type="match status" value="1"/>
</dbReference>
<dbReference type="InterPro" id="IPR001996">
    <property type="entry name" value="PTS_IIB_1"/>
</dbReference>
<dbReference type="CDD" id="cd00212">
    <property type="entry name" value="PTS_IIB_glc"/>
    <property type="match status" value="1"/>
</dbReference>
<dbReference type="Gene3D" id="3.30.1360.60">
    <property type="entry name" value="Glucose permease domain IIB"/>
    <property type="match status" value="1"/>
</dbReference>
<dbReference type="PANTHER" id="PTHR30175:SF4">
    <property type="entry name" value="PTS SYSTEM TREHALOSE-SPECIFIC EIIBC COMPONENT"/>
    <property type="match status" value="1"/>
</dbReference>
<name>A0ABV6KCV6_9BACI</name>
<feature type="transmembrane region" description="Helical" evidence="15">
    <location>
        <begin position="287"/>
        <end position="311"/>
    </location>
</feature>
<dbReference type="Pfam" id="PF00367">
    <property type="entry name" value="PTS_EIIB"/>
    <property type="match status" value="1"/>
</dbReference>
<feature type="domain" description="PTS EIIB type-1" evidence="16">
    <location>
        <begin position="5"/>
        <end position="88"/>
    </location>
</feature>
<evidence type="ECO:0000256" key="7">
    <source>
        <dbReference type="ARBA" id="ARBA00022692"/>
    </source>
</evidence>
<evidence type="ECO:0000256" key="3">
    <source>
        <dbReference type="ARBA" id="ARBA00022475"/>
    </source>
</evidence>
<feature type="active site" description="Phosphocysteine intermediate; for EIIB activity" evidence="14">
    <location>
        <position position="27"/>
    </location>
</feature>
<dbReference type="InterPro" id="IPR010973">
    <property type="entry name" value="PTS_IIBC_sucr"/>
</dbReference>
<organism evidence="18 19">
    <name type="scientific">Halalkalibacter kiskunsagensis</name>
    <dbReference type="NCBI Taxonomy" id="1548599"/>
    <lineage>
        <taxon>Bacteria</taxon>
        <taxon>Bacillati</taxon>
        <taxon>Bacillota</taxon>
        <taxon>Bacilli</taxon>
        <taxon>Bacillales</taxon>
        <taxon>Bacillaceae</taxon>
        <taxon>Halalkalibacter</taxon>
    </lineage>
</organism>
<proteinExistence type="predicted"/>
<feature type="transmembrane region" description="Helical" evidence="15">
    <location>
        <begin position="342"/>
        <end position="365"/>
    </location>
</feature>
<dbReference type="GO" id="GO:0016740">
    <property type="term" value="F:transferase activity"/>
    <property type="evidence" value="ECO:0007669"/>
    <property type="project" value="UniProtKB-KW"/>
</dbReference>
<dbReference type="InterPro" id="IPR003352">
    <property type="entry name" value="PTS_EIIC"/>
</dbReference>
<evidence type="ECO:0000256" key="12">
    <source>
        <dbReference type="ARBA" id="ARBA00045139"/>
    </source>
</evidence>
<dbReference type="RefSeq" id="WP_335958676.1">
    <property type="nucleotide sequence ID" value="NZ_JAXBLX010000002.1"/>
</dbReference>
<keyword evidence="3" id="KW-1003">Cell membrane</keyword>
<dbReference type="NCBIfam" id="TIGR01996">
    <property type="entry name" value="PTS-II-BC-sucr"/>
    <property type="match status" value="1"/>
</dbReference>
<dbReference type="PROSITE" id="PS51103">
    <property type="entry name" value="PTS_EIIC_TYPE_1"/>
    <property type="match status" value="1"/>
</dbReference>
<accession>A0ABV6KCV6</accession>
<gene>
    <name evidence="18" type="primary">treP</name>
    <name evidence="18" type="ORF">ACFFHM_11790</name>
</gene>
<evidence type="ECO:0000256" key="8">
    <source>
        <dbReference type="ARBA" id="ARBA00022777"/>
    </source>
</evidence>
<dbReference type="EMBL" id="JBHLUX010000030">
    <property type="protein sequence ID" value="MFC0471147.1"/>
    <property type="molecule type" value="Genomic_DNA"/>
</dbReference>
<dbReference type="InterPro" id="IPR050558">
    <property type="entry name" value="PTS_Sugar-Specific_Components"/>
</dbReference>
<evidence type="ECO:0000256" key="5">
    <source>
        <dbReference type="ARBA" id="ARBA00022679"/>
    </source>
</evidence>
<feature type="transmembrane region" description="Helical" evidence="15">
    <location>
        <begin position="399"/>
        <end position="421"/>
    </location>
</feature>
<evidence type="ECO:0000259" key="16">
    <source>
        <dbReference type="PROSITE" id="PS51098"/>
    </source>
</evidence>
<feature type="transmembrane region" description="Helical" evidence="15">
    <location>
        <begin position="187"/>
        <end position="208"/>
    </location>
</feature>
<evidence type="ECO:0000313" key="19">
    <source>
        <dbReference type="Proteomes" id="UP001589838"/>
    </source>
</evidence>
<feature type="transmembrane region" description="Helical" evidence="15">
    <location>
        <begin position="228"/>
        <end position="248"/>
    </location>
</feature>
<dbReference type="InterPro" id="IPR011296">
    <property type="entry name" value="PTS_IIBC_treh"/>
</dbReference>
<keyword evidence="10 15" id="KW-0472">Membrane</keyword>
<sequence>MSELRESAKQILAALGGKENIASATHCVTRLRLALVDEGKVDKGALENIDVVRGSFSTNGQFQVVIGQGTVDKVYKEFIALAEISEATKEETKKAAAENLNPLQRAVKMLADIFIPILPAIVTAGLLMGINNILTAPGIFGDQSVVEMFPQWADFANIIHLIANTAFVFLPGLIGWSAVKRFGGNELLGIVLGLMLVHPDLLNAWAYGEAQEAGTIPYWNLFGLDVAKVGYQGQVLPILVAAYVLAKIEITLKKRVPDGFQLLVVAPIALLVTGFIAFIAIGPVTFAIGNGITALFVGIFDNFAILGGLLYGAIYAPLVITGMHHTFLAVDLQLIGSIGGTFLWPIVAVSNIAQGSAALAMYFILKDEKVKGLSFTSAVSAYLGITEPAMFGVNLRYRFPFICAVIGSAIAAMWITFNSVMAPSIGVGGLPGIFSIEAGKWLIFAIGMVIAVVVPLVLTFLFAKTRKDI</sequence>
<evidence type="ECO:0000256" key="13">
    <source>
        <dbReference type="ARBA" id="ARBA00048931"/>
    </source>
</evidence>
<feature type="transmembrane region" description="Helical" evidence="15">
    <location>
        <begin position="155"/>
        <end position="175"/>
    </location>
</feature>
<feature type="transmembrane region" description="Helical" evidence="15">
    <location>
        <begin position="113"/>
        <end position="135"/>
    </location>
</feature>
<dbReference type="PANTHER" id="PTHR30175">
    <property type="entry name" value="PHOSPHOTRANSFERASE SYSTEM TRANSPORT PROTEIN"/>
    <property type="match status" value="1"/>
</dbReference>
<reference evidence="18 19" key="1">
    <citation type="submission" date="2024-09" db="EMBL/GenBank/DDBJ databases">
        <authorList>
            <person name="Sun Q."/>
            <person name="Mori K."/>
        </authorList>
    </citation>
    <scope>NUCLEOTIDE SEQUENCE [LARGE SCALE GENOMIC DNA]</scope>
    <source>
        <strain evidence="18 19">NCAIM B.02610</strain>
    </source>
</reference>
<comment type="function">
    <text evidence="12">The phosphoenolpyruvate-dependent sugar phosphotransferase system (sugar PTS), a major carbohydrate active transport system, catalyzes the phosphorylation of incoming sugar substrates concomitantly with their translocation across the cell membrane. This system is involved in sucrose transport.</text>
</comment>
<keyword evidence="7 15" id="KW-0812">Transmembrane</keyword>
<dbReference type="NCBIfam" id="TIGR01992">
    <property type="entry name" value="PTS-IIBC-Tre"/>
    <property type="match status" value="1"/>
</dbReference>
<keyword evidence="5 18" id="KW-0808">Transferase</keyword>
<keyword evidence="19" id="KW-1185">Reference proteome</keyword>
<comment type="catalytic activity">
    <reaction evidence="13">
        <text>N(pros)-phospho-L-histidyl-[protein](out) + sucrose = sucrose 6(G)-phosphate(in) + L-histidyl-[protein]</text>
        <dbReference type="Rhea" id="RHEA:49236"/>
        <dbReference type="Rhea" id="RHEA-COMP:9745"/>
        <dbReference type="Rhea" id="RHEA-COMP:9746"/>
        <dbReference type="ChEBI" id="CHEBI:17992"/>
        <dbReference type="ChEBI" id="CHEBI:29979"/>
        <dbReference type="ChEBI" id="CHEBI:64837"/>
        <dbReference type="ChEBI" id="CHEBI:91002"/>
        <dbReference type="EC" id="2.7.1.211"/>
    </reaction>
</comment>
<dbReference type="PROSITE" id="PS01035">
    <property type="entry name" value="PTS_EIIB_TYPE_1_CYS"/>
    <property type="match status" value="1"/>
</dbReference>
<keyword evidence="4" id="KW-0762">Sugar transport</keyword>
<evidence type="ECO:0000256" key="4">
    <source>
        <dbReference type="ARBA" id="ARBA00022597"/>
    </source>
</evidence>
<protein>
    <recommendedName>
        <fullName evidence="11">protein-N(pi)-phosphohistidine--sucrose phosphotransferase</fullName>
        <ecNumber evidence="11">2.7.1.211</ecNumber>
    </recommendedName>
</protein>
<evidence type="ECO:0000256" key="9">
    <source>
        <dbReference type="ARBA" id="ARBA00022989"/>
    </source>
</evidence>
<keyword evidence="8" id="KW-0418">Kinase</keyword>
<feature type="transmembrane region" description="Helical" evidence="15">
    <location>
        <begin position="260"/>
        <end position="281"/>
    </location>
</feature>